<dbReference type="EMBL" id="UZAN01055503">
    <property type="protein sequence ID" value="VDP90868.1"/>
    <property type="molecule type" value="Genomic_DNA"/>
</dbReference>
<gene>
    <name evidence="1" type="ORF">ECPE_LOCUS13596</name>
</gene>
<dbReference type="PANTHER" id="PTHR37686:SF1">
    <property type="entry name" value="LD36006P"/>
    <property type="match status" value="1"/>
</dbReference>
<dbReference type="AlphaFoldDB" id="A0A183B311"/>
<proteinExistence type="predicted"/>
<dbReference type="PANTHER" id="PTHR37686">
    <property type="entry name" value="LD36006P"/>
    <property type="match status" value="1"/>
</dbReference>
<evidence type="ECO:0000313" key="1">
    <source>
        <dbReference type="EMBL" id="VDP90868.1"/>
    </source>
</evidence>
<dbReference type="WBParaSite" id="ECPE_0001363501-mRNA-1">
    <property type="protein sequence ID" value="ECPE_0001363501-mRNA-1"/>
    <property type="gene ID" value="ECPE_0001363501"/>
</dbReference>
<evidence type="ECO:0000313" key="3">
    <source>
        <dbReference type="WBParaSite" id="ECPE_0001363501-mRNA-1"/>
    </source>
</evidence>
<reference evidence="3" key="1">
    <citation type="submission" date="2016-06" db="UniProtKB">
        <authorList>
            <consortium name="WormBaseParasite"/>
        </authorList>
    </citation>
    <scope>IDENTIFICATION</scope>
</reference>
<dbReference type="Pfam" id="PF25228">
    <property type="entry name" value="Lips"/>
    <property type="match status" value="2"/>
</dbReference>
<dbReference type="OrthoDB" id="10003277at2759"/>
<organism evidence="3">
    <name type="scientific">Echinostoma caproni</name>
    <dbReference type="NCBI Taxonomy" id="27848"/>
    <lineage>
        <taxon>Eukaryota</taxon>
        <taxon>Metazoa</taxon>
        <taxon>Spiralia</taxon>
        <taxon>Lophotrochozoa</taxon>
        <taxon>Platyhelminthes</taxon>
        <taxon>Trematoda</taxon>
        <taxon>Digenea</taxon>
        <taxon>Plagiorchiida</taxon>
        <taxon>Echinostomata</taxon>
        <taxon>Echinostomatoidea</taxon>
        <taxon>Echinostomatidae</taxon>
        <taxon>Echinostoma</taxon>
    </lineage>
</organism>
<evidence type="ECO:0000313" key="2">
    <source>
        <dbReference type="Proteomes" id="UP000272942"/>
    </source>
</evidence>
<sequence>MRHNETLQMISQGIAEPLIQQATFSLILAEAKDSFIHAWLTHQEAADHQLRRKHPILYHIGEWRSRQLTRLQQQYLERLFKSPTPFFLSFMRPISLLHRLVENSQTHKFDVHEFVLAKCASAGLEQHAFFISRDLLFLRDRERLLREQLEKSSSFPDTQFIFQVPAQLLRHWRVYRKHVSYTTNYELIDTILLSRRPSSNDPIIPVKRSIKRVTTSGGVSNTATGRNTRDASFDVAYPRKPPTTDRELGPQDFEVHATASPDRAYRQSDVPLVELQHLEEANLITQPLMDGDASGTRLITFLSRITVLNNSTFPHLALTTEFYQGAFKDHALNVCGECGK</sequence>
<protein>
    <submittedName>
        <fullName evidence="3">DH domain-containing protein</fullName>
    </submittedName>
</protein>
<name>A0A183B311_9TREM</name>
<dbReference type="Proteomes" id="UP000272942">
    <property type="component" value="Unassembled WGS sequence"/>
</dbReference>
<reference evidence="1 2" key="2">
    <citation type="submission" date="2018-11" db="EMBL/GenBank/DDBJ databases">
        <authorList>
            <consortium name="Pathogen Informatics"/>
        </authorList>
    </citation>
    <scope>NUCLEOTIDE SEQUENCE [LARGE SCALE GENOMIC DNA]</scope>
    <source>
        <strain evidence="1 2">Egypt</strain>
    </source>
</reference>
<accession>A0A183B311</accession>
<keyword evidence="2" id="KW-1185">Reference proteome</keyword>
<dbReference type="InterPro" id="IPR057435">
    <property type="entry name" value="Lips"/>
</dbReference>